<evidence type="ECO:0000256" key="2">
    <source>
        <dbReference type="SAM" id="MobiDB-lite"/>
    </source>
</evidence>
<name>A0A8J8NNM0_HALGN</name>
<feature type="compositionally biased region" description="Low complexity" evidence="2">
    <location>
        <begin position="358"/>
        <end position="370"/>
    </location>
</feature>
<organism evidence="3 4">
    <name type="scientific">Halteria grandinella</name>
    <dbReference type="NCBI Taxonomy" id="5974"/>
    <lineage>
        <taxon>Eukaryota</taxon>
        <taxon>Sar</taxon>
        <taxon>Alveolata</taxon>
        <taxon>Ciliophora</taxon>
        <taxon>Intramacronucleata</taxon>
        <taxon>Spirotrichea</taxon>
        <taxon>Stichotrichia</taxon>
        <taxon>Sporadotrichida</taxon>
        <taxon>Halteriidae</taxon>
        <taxon>Halteria</taxon>
    </lineage>
</organism>
<gene>
    <name evidence="3" type="ORF">FGO68_gene5781</name>
</gene>
<feature type="compositionally biased region" description="Low complexity" evidence="2">
    <location>
        <begin position="225"/>
        <end position="237"/>
    </location>
</feature>
<keyword evidence="1" id="KW-0175">Coiled coil</keyword>
<feature type="region of interest" description="Disordered" evidence="2">
    <location>
        <begin position="220"/>
        <end position="288"/>
    </location>
</feature>
<proteinExistence type="predicted"/>
<feature type="compositionally biased region" description="Basic residues" evidence="2">
    <location>
        <begin position="29"/>
        <end position="39"/>
    </location>
</feature>
<evidence type="ECO:0000256" key="1">
    <source>
        <dbReference type="SAM" id="Coils"/>
    </source>
</evidence>
<dbReference type="EMBL" id="RRYP01009562">
    <property type="protein sequence ID" value="TNV78982.1"/>
    <property type="molecule type" value="Genomic_DNA"/>
</dbReference>
<feature type="coiled-coil region" evidence="1">
    <location>
        <begin position="121"/>
        <end position="150"/>
    </location>
</feature>
<dbReference type="OrthoDB" id="21530at2759"/>
<feature type="region of interest" description="Disordered" evidence="2">
    <location>
        <begin position="19"/>
        <end position="39"/>
    </location>
</feature>
<dbReference type="Proteomes" id="UP000785679">
    <property type="component" value="Unassembled WGS sequence"/>
</dbReference>
<feature type="region of interest" description="Disordered" evidence="2">
    <location>
        <begin position="408"/>
        <end position="433"/>
    </location>
</feature>
<accession>A0A8J8NNM0</accession>
<comment type="caution">
    <text evidence="3">The sequence shown here is derived from an EMBL/GenBank/DDBJ whole genome shotgun (WGS) entry which is preliminary data.</text>
</comment>
<protein>
    <submittedName>
        <fullName evidence="3">Uncharacterized protein</fullName>
    </submittedName>
</protein>
<reference evidence="3" key="1">
    <citation type="submission" date="2019-06" db="EMBL/GenBank/DDBJ databases">
        <authorList>
            <person name="Zheng W."/>
        </authorList>
    </citation>
    <scope>NUCLEOTIDE SEQUENCE</scope>
    <source>
        <strain evidence="3">QDHG01</strain>
    </source>
</reference>
<feature type="region of interest" description="Disordered" evidence="2">
    <location>
        <begin position="303"/>
        <end position="380"/>
    </location>
</feature>
<keyword evidence="4" id="KW-1185">Reference proteome</keyword>
<dbReference type="AlphaFoldDB" id="A0A8J8NNM0"/>
<evidence type="ECO:0000313" key="4">
    <source>
        <dbReference type="Proteomes" id="UP000785679"/>
    </source>
</evidence>
<evidence type="ECO:0000313" key="3">
    <source>
        <dbReference type="EMBL" id="TNV78982.1"/>
    </source>
</evidence>
<sequence length="433" mass="49328">MADVDQVPQTSKRQRLAQLSMQQVEPHSTHHHTSSRRHAPKNFYSSFSVLGLDNYDSYRRYQLATSFRARLLHNMDPRLRLHEGLESLFAPCIKELNLQHIQQQQSDLQAQIAAQVSKGKRGQMEKQAQLEEIERKIAEDQEEMMEMMGIEDGNMLDEVDKNREISQGVLGGESGFKGLPPQEGGVDYKEQYELMQLANLALLDQISKLQHHTNFAKEIVEKNEQPTQQQQQLPSSLDPKRYPQPYPHFGIVRDHPQPPQYPFFVTQREPNRQPLQAPPLPPRGDEGISALTKNHLRQFNTQYPQQQQPSEGGGFQNPGSIAEPSARNVMGDSASVSRAGNVIRPKAVMFQQKREEQQSMSSSNNMMDDGSQGGFGYDKGNKRYRRMASEIDRRFVCWCGKAYGSEGSLNQHKKLKNHHNEPEGGAHHRGYAH</sequence>